<dbReference type="GO" id="GO:0008972">
    <property type="term" value="F:phosphomethylpyrimidine kinase activity"/>
    <property type="evidence" value="ECO:0007669"/>
    <property type="project" value="InterPro"/>
</dbReference>
<dbReference type="OrthoDB" id="9810880at2"/>
<dbReference type="Proteomes" id="UP000251558">
    <property type="component" value="Unassembled WGS sequence"/>
</dbReference>
<reference evidence="4 5" key="2">
    <citation type="submission" date="2018-07" db="EMBL/GenBank/DDBJ databases">
        <title>Diversity of Mesorhizobium strains in Brazil.</title>
        <authorList>
            <person name="Helene L.C.F."/>
            <person name="Dall'Agnol R."/>
            <person name="Delamuta J.R.M."/>
            <person name="Hungria M."/>
        </authorList>
    </citation>
    <scope>NUCLEOTIDE SEQUENCE [LARGE SCALE GENOMIC DNA]</scope>
    <source>
        <strain evidence="4 5">AC99b</strain>
    </source>
</reference>
<dbReference type="GO" id="GO:0009229">
    <property type="term" value="P:thiamine diphosphate biosynthetic process"/>
    <property type="evidence" value="ECO:0007669"/>
    <property type="project" value="UniProtKB-UniPathway"/>
</dbReference>
<dbReference type="GO" id="GO:0008902">
    <property type="term" value="F:hydroxymethylpyrimidine kinase activity"/>
    <property type="evidence" value="ECO:0007669"/>
    <property type="project" value="UniProtKB-EC"/>
</dbReference>
<keyword evidence="4" id="KW-0808">Transferase</keyword>
<feature type="domain" description="Pyridoxamine kinase/Phosphomethylpyrimidine kinase" evidence="3">
    <location>
        <begin position="16"/>
        <end position="251"/>
    </location>
</feature>
<accession>A0A330H5Z0</accession>
<proteinExistence type="predicted"/>
<protein>
    <recommendedName>
        <fullName evidence="2">hydroxymethylpyrimidine kinase</fullName>
        <ecNumber evidence="2">2.7.1.49</ecNumber>
    </recommendedName>
</protein>
<dbReference type="InterPro" id="IPR029056">
    <property type="entry name" value="Ribokinase-like"/>
</dbReference>
<dbReference type="EMBL" id="QMBP01000029">
    <property type="protein sequence ID" value="RAZ83058.1"/>
    <property type="molecule type" value="Genomic_DNA"/>
</dbReference>
<evidence type="ECO:0000259" key="3">
    <source>
        <dbReference type="Pfam" id="PF08543"/>
    </source>
</evidence>
<sequence>MALSQNLNVLVVGGSDSSGGAGIARDIETISSIGLRTCVAVTAVTVQTHHAVGDIRHMQPGLVADQMRAAFQANAVAAIKIGMLATAQIIAAVAAVLRENARIPAILDPVLASSSGRPLLESGAIDVMKRDLMPLCRLVTPNLLELAVLTGSELAAGDDDALRQERRLLAEGPQALLIKGGHAEGPRSTDILLSRGREPIRFDMPRLAGSMRGTGCILASAIAAYLATGDSIEKAVLQAKLLVFEKISKNPGRNSRPCFASKDHCSPAGAS</sequence>
<evidence type="ECO:0000313" key="5">
    <source>
        <dbReference type="Proteomes" id="UP000251558"/>
    </source>
</evidence>
<evidence type="ECO:0000256" key="2">
    <source>
        <dbReference type="ARBA" id="ARBA00012135"/>
    </source>
</evidence>
<dbReference type="RefSeq" id="WP_112101637.1">
    <property type="nucleotide sequence ID" value="NZ_QMBP01000029.1"/>
</dbReference>
<dbReference type="SUPFAM" id="SSF53613">
    <property type="entry name" value="Ribokinase-like"/>
    <property type="match status" value="1"/>
</dbReference>
<comment type="pathway">
    <text evidence="1">Cofactor biosynthesis; thiamine diphosphate biosynthesis.</text>
</comment>
<evidence type="ECO:0000256" key="1">
    <source>
        <dbReference type="ARBA" id="ARBA00004948"/>
    </source>
</evidence>
<dbReference type="EC" id="2.7.1.49" evidence="2"/>
<dbReference type="AlphaFoldDB" id="A0A330H5Z0"/>
<dbReference type="Gene3D" id="3.40.1190.20">
    <property type="match status" value="1"/>
</dbReference>
<keyword evidence="5" id="KW-1185">Reference proteome</keyword>
<dbReference type="UniPathway" id="UPA00060">
    <property type="reaction ID" value="UER00138"/>
</dbReference>
<comment type="caution">
    <text evidence="4">The sequence shown here is derived from an EMBL/GenBank/DDBJ whole genome shotgun (WGS) entry which is preliminary data.</text>
</comment>
<dbReference type="CDD" id="cd01169">
    <property type="entry name" value="HMPP_kinase"/>
    <property type="match status" value="1"/>
</dbReference>
<dbReference type="Pfam" id="PF08543">
    <property type="entry name" value="Phos_pyr_kin"/>
    <property type="match status" value="1"/>
</dbReference>
<organism evidence="4 5">
    <name type="scientific">Mesorhizobium hawassense</name>
    <dbReference type="NCBI Taxonomy" id="1209954"/>
    <lineage>
        <taxon>Bacteria</taxon>
        <taxon>Pseudomonadati</taxon>
        <taxon>Pseudomonadota</taxon>
        <taxon>Alphaproteobacteria</taxon>
        <taxon>Hyphomicrobiales</taxon>
        <taxon>Phyllobacteriaceae</taxon>
        <taxon>Mesorhizobium</taxon>
    </lineage>
</organism>
<dbReference type="InterPro" id="IPR004399">
    <property type="entry name" value="HMP/HMP-P_kinase_dom"/>
</dbReference>
<dbReference type="GO" id="GO:0005829">
    <property type="term" value="C:cytosol"/>
    <property type="evidence" value="ECO:0007669"/>
    <property type="project" value="TreeGrafter"/>
</dbReference>
<dbReference type="PANTHER" id="PTHR20858">
    <property type="entry name" value="PHOSPHOMETHYLPYRIMIDINE KINASE"/>
    <property type="match status" value="1"/>
</dbReference>
<gene>
    <name evidence="4" type="ORF">DPM33_33555</name>
</gene>
<evidence type="ECO:0000313" key="4">
    <source>
        <dbReference type="EMBL" id="RAZ83058.1"/>
    </source>
</evidence>
<reference evidence="5" key="1">
    <citation type="submission" date="2018-06" db="EMBL/GenBank/DDBJ databases">
        <authorList>
            <person name="Helene L.C."/>
            <person name="Dall'Agnol R."/>
            <person name="Delamuta J.R."/>
            <person name="Hungria M."/>
        </authorList>
    </citation>
    <scope>NUCLEOTIDE SEQUENCE [LARGE SCALE GENOMIC DNA]</scope>
    <source>
        <strain evidence="5">AC99b</strain>
    </source>
</reference>
<dbReference type="InterPro" id="IPR013749">
    <property type="entry name" value="PM/HMP-P_kinase-1"/>
</dbReference>
<name>A0A330H5Z0_9HYPH</name>
<dbReference type="GO" id="GO:0009228">
    <property type="term" value="P:thiamine biosynthetic process"/>
    <property type="evidence" value="ECO:0007669"/>
    <property type="project" value="InterPro"/>
</dbReference>
<dbReference type="PANTHER" id="PTHR20858:SF17">
    <property type="entry name" value="HYDROXYMETHYLPYRIMIDINE_PHOSPHOMETHYLPYRIMIDINE KINASE THI20-RELATED"/>
    <property type="match status" value="1"/>
</dbReference>
<keyword evidence="4" id="KW-0418">Kinase</keyword>